<accession>A0A382NUT6</accession>
<proteinExistence type="predicted"/>
<gene>
    <name evidence="1" type="ORF">METZ01_LOCUS317690</name>
</gene>
<dbReference type="InterPro" id="IPR029058">
    <property type="entry name" value="AB_hydrolase_fold"/>
</dbReference>
<feature type="non-terminal residue" evidence="1">
    <location>
        <position position="39"/>
    </location>
</feature>
<reference evidence="1" key="1">
    <citation type="submission" date="2018-05" db="EMBL/GenBank/DDBJ databases">
        <authorList>
            <person name="Lanie J.A."/>
            <person name="Ng W.-L."/>
            <person name="Kazmierczak K.M."/>
            <person name="Andrzejewski T.M."/>
            <person name="Davidsen T.M."/>
            <person name="Wayne K.J."/>
            <person name="Tettelin H."/>
            <person name="Glass J.I."/>
            <person name="Rusch D."/>
            <person name="Podicherti R."/>
            <person name="Tsui H.-C.T."/>
            <person name="Winkler M.E."/>
        </authorList>
    </citation>
    <scope>NUCLEOTIDE SEQUENCE</scope>
</reference>
<dbReference type="Gene3D" id="3.40.50.1820">
    <property type="entry name" value="alpha/beta hydrolase"/>
    <property type="match status" value="1"/>
</dbReference>
<dbReference type="EMBL" id="UINC01102879">
    <property type="protein sequence ID" value="SVC64836.1"/>
    <property type="molecule type" value="Genomic_DNA"/>
</dbReference>
<evidence type="ECO:0000313" key="1">
    <source>
        <dbReference type="EMBL" id="SVC64836.1"/>
    </source>
</evidence>
<organism evidence="1">
    <name type="scientific">marine metagenome</name>
    <dbReference type="NCBI Taxonomy" id="408172"/>
    <lineage>
        <taxon>unclassified sequences</taxon>
        <taxon>metagenomes</taxon>
        <taxon>ecological metagenomes</taxon>
    </lineage>
</organism>
<protein>
    <submittedName>
        <fullName evidence="1">Uncharacterized protein</fullName>
    </submittedName>
</protein>
<dbReference type="AlphaFoldDB" id="A0A382NUT6"/>
<sequence length="39" mass="4250">VRLNFEVTGKEDGPGILLIHGFLSSNAQWLPNIEALGKD</sequence>
<dbReference type="SUPFAM" id="SSF53474">
    <property type="entry name" value="alpha/beta-Hydrolases"/>
    <property type="match status" value="1"/>
</dbReference>
<name>A0A382NUT6_9ZZZZ</name>
<feature type="non-terminal residue" evidence="1">
    <location>
        <position position="1"/>
    </location>
</feature>